<dbReference type="GO" id="GO:0006352">
    <property type="term" value="P:DNA-templated transcription initiation"/>
    <property type="evidence" value="ECO:0007669"/>
    <property type="project" value="InterPro"/>
</dbReference>
<dbReference type="GO" id="GO:0001216">
    <property type="term" value="F:DNA-binding transcription activator activity"/>
    <property type="evidence" value="ECO:0007669"/>
    <property type="project" value="InterPro"/>
</dbReference>
<dbReference type="GO" id="GO:0016779">
    <property type="term" value="F:nucleotidyltransferase activity"/>
    <property type="evidence" value="ECO:0007669"/>
    <property type="project" value="UniProtKB-KW"/>
</dbReference>
<dbReference type="Pfam" id="PF00309">
    <property type="entry name" value="Sigma54_AID"/>
    <property type="match status" value="1"/>
</dbReference>
<dbReference type="PANTHER" id="PTHR32248">
    <property type="entry name" value="RNA POLYMERASE SIGMA-54 FACTOR"/>
    <property type="match status" value="1"/>
</dbReference>
<keyword evidence="6" id="KW-0731">Sigma factor</keyword>
<dbReference type="GO" id="GO:0016987">
    <property type="term" value="F:sigma factor activity"/>
    <property type="evidence" value="ECO:0007669"/>
    <property type="project" value="UniProtKB-KW"/>
</dbReference>
<dbReference type="PIRSF" id="PIRSF000774">
    <property type="entry name" value="RpoN"/>
    <property type="match status" value="1"/>
</dbReference>
<keyword evidence="13" id="KW-1185">Reference proteome</keyword>
<dbReference type="PANTHER" id="PTHR32248:SF4">
    <property type="entry name" value="RNA POLYMERASE SIGMA-54 FACTOR"/>
    <property type="match status" value="1"/>
</dbReference>
<evidence type="ECO:0000256" key="6">
    <source>
        <dbReference type="ARBA" id="ARBA00023082"/>
    </source>
</evidence>
<keyword evidence="7" id="KW-0238">DNA-binding</keyword>
<evidence type="ECO:0000256" key="5">
    <source>
        <dbReference type="ARBA" id="ARBA00023015"/>
    </source>
</evidence>
<gene>
    <name evidence="12" type="ORF">FHS57_003907</name>
</gene>
<protein>
    <submittedName>
        <fullName evidence="12">RNA polymerase sigma-54 factor</fullName>
    </submittedName>
</protein>
<evidence type="ECO:0000256" key="9">
    <source>
        <dbReference type="SAM" id="MobiDB-lite"/>
    </source>
</evidence>
<evidence type="ECO:0000256" key="1">
    <source>
        <dbReference type="ARBA" id="ARBA00008798"/>
    </source>
</evidence>
<evidence type="ECO:0000256" key="7">
    <source>
        <dbReference type="ARBA" id="ARBA00023125"/>
    </source>
</evidence>
<dbReference type="InterPro" id="IPR007046">
    <property type="entry name" value="RNA_pol_sigma_54_core-bd"/>
</dbReference>
<dbReference type="Gene3D" id="1.10.10.1330">
    <property type="entry name" value="RNA polymerase sigma-54 factor, core-binding domain"/>
    <property type="match status" value="1"/>
</dbReference>
<feature type="region of interest" description="Disordered" evidence="9">
    <location>
        <begin position="52"/>
        <end position="87"/>
    </location>
</feature>
<evidence type="ECO:0000313" key="13">
    <source>
        <dbReference type="Proteomes" id="UP000541352"/>
    </source>
</evidence>
<sequence length="478" mass="53912">MAAPAFNLLQSQKQTLKISPSQIQLLNFLQLNSLELEQYIKNELEENPLLEERQNDEQDGEANDAEFSSSAQAEDRTQDYMDWDEFSNDDLPDYRTRIDHGSDDDKLYTPVVVETTDWRSELKEQFHLLPFSEKQLQLTDFLIDSLTDQGYLPASVSTLADDVSFTTGVFVEEEDVHFLVDCLRKMEPIGLGARDLKDCLLMQLAREKSPVAGVASWLVDDLFEEVAARNYDKIMRMSGLQQHELKEAIALISTLRPYPIVDGGSSSAMVMKETIVPDYIITVENEAIEVGLNTRGIPPLKVNTDYAKSVGTSRSAASYVNSKISAAQWLIEAILQREATMLKTMRTIVNLQRAYFLTGDVRHLKPMVLRDIAERIKMDVSTISRTTSGKYAQTPFGIIHLKDLFTEGVKTDNGEEVSNRQIQSALVALVGQEDKSQPLNDTQLTELLAQQGYSLARRTIAKYRDLLDIPSATMRRIL</sequence>
<keyword evidence="3" id="KW-0808">Transferase</keyword>
<dbReference type="Pfam" id="PF04552">
    <property type="entry name" value="Sigma54_DBD"/>
    <property type="match status" value="1"/>
</dbReference>
<accession>A0A7W6ERY1</accession>
<dbReference type="InterPro" id="IPR000394">
    <property type="entry name" value="RNA_pol_sigma_54"/>
</dbReference>
<dbReference type="InterPro" id="IPR007634">
    <property type="entry name" value="RNA_pol_sigma_54_DNA-bd"/>
</dbReference>
<name>A0A7W6ERY1_9BACT</name>
<dbReference type="PRINTS" id="PR00045">
    <property type="entry name" value="SIGMA54FCT"/>
</dbReference>
<keyword evidence="2" id="KW-0240">DNA-directed RNA polymerase</keyword>
<proteinExistence type="inferred from homology"/>
<evidence type="ECO:0000256" key="8">
    <source>
        <dbReference type="ARBA" id="ARBA00023163"/>
    </source>
</evidence>
<comment type="caution">
    <text evidence="12">The sequence shown here is derived from an EMBL/GenBank/DDBJ whole genome shotgun (WGS) entry which is preliminary data.</text>
</comment>
<feature type="domain" description="RNA polymerase sigma factor 54 core-binding" evidence="11">
    <location>
        <begin position="111"/>
        <end position="306"/>
    </location>
</feature>
<dbReference type="PROSITE" id="PS50044">
    <property type="entry name" value="SIGMA54_3"/>
    <property type="match status" value="1"/>
</dbReference>
<organism evidence="12 13">
    <name type="scientific">Runella defluvii</name>
    <dbReference type="NCBI Taxonomy" id="370973"/>
    <lineage>
        <taxon>Bacteria</taxon>
        <taxon>Pseudomonadati</taxon>
        <taxon>Bacteroidota</taxon>
        <taxon>Cytophagia</taxon>
        <taxon>Cytophagales</taxon>
        <taxon>Spirosomataceae</taxon>
        <taxon>Runella</taxon>
    </lineage>
</organism>
<dbReference type="GO" id="GO:0003677">
    <property type="term" value="F:DNA binding"/>
    <property type="evidence" value="ECO:0007669"/>
    <property type="project" value="UniProtKB-KW"/>
</dbReference>
<keyword evidence="4" id="KW-0548">Nucleotidyltransferase</keyword>
<dbReference type="RefSeq" id="WP_183976530.1">
    <property type="nucleotide sequence ID" value="NZ_JACIBY010000008.1"/>
</dbReference>
<feature type="domain" description="RNA polymerase sigma factor 54 DNA-binding" evidence="10">
    <location>
        <begin position="318"/>
        <end position="476"/>
    </location>
</feature>
<dbReference type="PROSITE" id="PS00718">
    <property type="entry name" value="SIGMA54_2"/>
    <property type="match status" value="1"/>
</dbReference>
<keyword evidence="8" id="KW-0804">Transcription</keyword>
<dbReference type="InterPro" id="IPR038709">
    <property type="entry name" value="RpoN_core-bd_sf"/>
</dbReference>
<evidence type="ECO:0000256" key="4">
    <source>
        <dbReference type="ARBA" id="ARBA00022695"/>
    </source>
</evidence>
<reference evidence="12 13" key="1">
    <citation type="submission" date="2020-08" db="EMBL/GenBank/DDBJ databases">
        <title>Genomic Encyclopedia of Type Strains, Phase IV (KMG-IV): sequencing the most valuable type-strain genomes for metagenomic binning, comparative biology and taxonomic classification.</title>
        <authorList>
            <person name="Goeker M."/>
        </authorList>
    </citation>
    <scope>NUCLEOTIDE SEQUENCE [LARGE SCALE GENOMIC DNA]</scope>
    <source>
        <strain evidence="12 13">DSM 17976</strain>
    </source>
</reference>
<evidence type="ECO:0000259" key="10">
    <source>
        <dbReference type="Pfam" id="PF04552"/>
    </source>
</evidence>
<evidence type="ECO:0000256" key="2">
    <source>
        <dbReference type="ARBA" id="ARBA00022478"/>
    </source>
</evidence>
<keyword evidence="5" id="KW-0805">Transcription regulation</keyword>
<evidence type="ECO:0000259" key="11">
    <source>
        <dbReference type="Pfam" id="PF04963"/>
    </source>
</evidence>
<dbReference type="AlphaFoldDB" id="A0A7W6ERY1"/>
<dbReference type="GO" id="GO:0000428">
    <property type="term" value="C:DNA-directed RNA polymerase complex"/>
    <property type="evidence" value="ECO:0007669"/>
    <property type="project" value="UniProtKB-KW"/>
</dbReference>
<evidence type="ECO:0000256" key="3">
    <source>
        <dbReference type="ARBA" id="ARBA00022679"/>
    </source>
</evidence>
<dbReference type="Pfam" id="PF04963">
    <property type="entry name" value="Sigma54_CBD"/>
    <property type="match status" value="1"/>
</dbReference>
<comment type="similarity">
    <text evidence="1">Belongs to the sigma-54 factor family.</text>
</comment>
<dbReference type="EMBL" id="JACIBY010000008">
    <property type="protein sequence ID" value="MBB3839896.1"/>
    <property type="molecule type" value="Genomic_DNA"/>
</dbReference>
<dbReference type="NCBIfam" id="TIGR02395">
    <property type="entry name" value="rpoN_sigma"/>
    <property type="match status" value="1"/>
</dbReference>
<evidence type="ECO:0000313" key="12">
    <source>
        <dbReference type="EMBL" id="MBB3839896.1"/>
    </source>
</evidence>
<dbReference type="Gene3D" id="1.10.10.60">
    <property type="entry name" value="Homeodomain-like"/>
    <property type="match status" value="1"/>
</dbReference>
<dbReference type="Proteomes" id="UP000541352">
    <property type="component" value="Unassembled WGS sequence"/>
</dbReference>